<feature type="transmembrane region" description="Helical" evidence="1">
    <location>
        <begin position="6"/>
        <end position="27"/>
    </location>
</feature>
<accession>A0A328ARE0</accession>
<keyword evidence="3" id="KW-1185">Reference proteome</keyword>
<keyword evidence="1" id="KW-1133">Transmembrane helix</keyword>
<keyword evidence="1" id="KW-0812">Transmembrane</keyword>
<comment type="caution">
    <text evidence="2">The sequence shown here is derived from an EMBL/GenBank/DDBJ whole genome shotgun (WGS) entry which is preliminary data.</text>
</comment>
<dbReference type="EMBL" id="QFYR01000001">
    <property type="protein sequence ID" value="RAK56811.1"/>
    <property type="molecule type" value="Genomic_DNA"/>
</dbReference>
<dbReference type="AlphaFoldDB" id="A0A328ARE0"/>
<name>A0A328ARE0_9CAUL</name>
<dbReference type="Proteomes" id="UP000249725">
    <property type="component" value="Unassembled WGS sequence"/>
</dbReference>
<proteinExistence type="predicted"/>
<organism evidence="2 3">
    <name type="scientific">Phenylobacterium deserti</name>
    <dbReference type="NCBI Taxonomy" id="1914756"/>
    <lineage>
        <taxon>Bacteria</taxon>
        <taxon>Pseudomonadati</taxon>
        <taxon>Pseudomonadota</taxon>
        <taxon>Alphaproteobacteria</taxon>
        <taxon>Caulobacterales</taxon>
        <taxon>Caulobacteraceae</taxon>
        <taxon>Phenylobacterium</taxon>
    </lineage>
</organism>
<keyword evidence="1" id="KW-0472">Membrane</keyword>
<evidence type="ECO:0000313" key="3">
    <source>
        <dbReference type="Proteomes" id="UP000249725"/>
    </source>
</evidence>
<sequence length="91" mass="9550">MPTTLQIATVAGAVVWPLGAGLALVLWSKARAAAHARKVAAMEADLRGMFHDIESSPVPNRLTMVVDALEEGEALTPARAAARDSKSTVRS</sequence>
<protein>
    <submittedName>
        <fullName evidence="2">Uncharacterized protein</fullName>
    </submittedName>
</protein>
<dbReference type="RefSeq" id="WP_111513175.1">
    <property type="nucleotide sequence ID" value="NZ_QFYR01000001.1"/>
</dbReference>
<evidence type="ECO:0000313" key="2">
    <source>
        <dbReference type="EMBL" id="RAK56811.1"/>
    </source>
</evidence>
<evidence type="ECO:0000256" key="1">
    <source>
        <dbReference type="SAM" id="Phobius"/>
    </source>
</evidence>
<gene>
    <name evidence="2" type="ORF">DJ018_02215</name>
</gene>
<dbReference type="OrthoDB" id="9963040at2"/>
<reference evidence="3" key="1">
    <citation type="submission" date="2018-05" db="EMBL/GenBank/DDBJ databases">
        <authorList>
            <person name="Li X."/>
        </authorList>
    </citation>
    <scope>NUCLEOTIDE SEQUENCE [LARGE SCALE GENOMIC DNA]</scope>
    <source>
        <strain evidence="3">YIM 73061</strain>
    </source>
</reference>